<accession>W4VBB5</accession>
<dbReference type="EMBL" id="BAVR01000087">
    <property type="protein sequence ID" value="GAE90720.1"/>
    <property type="molecule type" value="Genomic_DNA"/>
</dbReference>
<evidence type="ECO:0000256" key="4">
    <source>
        <dbReference type="ARBA" id="ARBA00023326"/>
    </source>
</evidence>
<dbReference type="PANTHER" id="PTHR22298">
    <property type="entry name" value="ENDO-1,4-BETA-GLUCANASE"/>
    <property type="match status" value="1"/>
</dbReference>
<dbReference type="GO" id="GO:0004553">
    <property type="term" value="F:hydrolase activity, hydrolyzing O-glycosyl compounds"/>
    <property type="evidence" value="ECO:0007669"/>
    <property type="project" value="InterPro"/>
</dbReference>
<name>W4VBB5_9FIRM</name>
<dbReference type="InterPro" id="IPR012341">
    <property type="entry name" value="6hp_glycosidase-like_sf"/>
</dbReference>
<sequence>MKKIIAFLLTVAVVLAVAIPQGMISFAADFNYGEALQKAIMFYEFQRSGKLPENKRNNWRGDSGLNDGADNGLDLTGVGMMPVTM</sequence>
<dbReference type="STRING" id="1294263.JCM21531_4355"/>
<dbReference type="InterPro" id="IPR008928">
    <property type="entry name" value="6-hairpin_glycosidase_sf"/>
</dbReference>
<evidence type="ECO:0000259" key="5">
    <source>
        <dbReference type="Pfam" id="PF00759"/>
    </source>
</evidence>
<dbReference type="GO" id="GO:0045493">
    <property type="term" value="P:xylan catabolic process"/>
    <property type="evidence" value="ECO:0007669"/>
    <property type="project" value="UniProtKB-KW"/>
</dbReference>
<keyword evidence="6" id="KW-0858">Xylan degradation</keyword>
<keyword evidence="1 6" id="KW-0378">Hydrolase</keyword>
<keyword evidence="2" id="KW-0119">Carbohydrate metabolism</keyword>
<feature type="domain" description="Glycoside hydrolase family 9" evidence="5">
    <location>
        <begin position="32"/>
        <end position="77"/>
    </location>
</feature>
<dbReference type="Pfam" id="PF00759">
    <property type="entry name" value="Glyco_hydro_9"/>
    <property type="match status" value="1"/>
</dbReference>
<evidence type="ECO:0000256" key="3">
    <source>
        <dbReference type="ARBA" id="ARBA00023295"/>
    </source>
</evidence>
<proteinExistence type="predicted"/>
<dbReference type="InterPro" id="IPR001701">
    <property type="entry name" value="Glyco_hydro_9"/>
</dbReference>
<organism evidence="6 7">
    <name type="scientific">Acetivibrio straminisolvens JCM 21531</name>
    <dbReference type="NCBI Taxonomy" id="1294263"/>
    <lineage>
        <taxon>Bacteria</taxon>
        <taxon>Bacillati</taxon>
        <taxon>Bacillota</taxon>
        <taxon>Clostridia</taxon>
        <taxon>Eubacteriales</taxon>
        <taxon>Oscillospiraceae</taxon>
        <taxon>Acetivibrio</taxon>
    </lineage>
</organism>
<evidence type="ECO:0000313" key="6">
    <source>
        <dbReference type="EMBL" id="GAE90720.1"/>
    </source>
</evidence>
<dbReference type="Gene3D" id="1.50.10.10">
    <property type="match status" value="1"/>
</dbReference>
<dbReference type="SUPFAM" id="SSF48208">
    <property type="entry name" value="Six-hairpin glycosidases"/>
    <property type="match status" value="1"/>
</dbReference>
<gene>
    <name evidence="6" type="ORF">JCM21531_4355</name>
</gene>
<dbReference type="Proteomes" id="UP000019109">
    <property type="component" value="Unassembled WGS sequence"/>
</dbReference>
<evidence type="ECO:0000313" key="7">
    <source>
        <dbReference type="Proteomes" id="UP000019109"/>
    </source>
</evidence>
<reference evidence="6" key="1">
    <citation type="journal article" date="2014" name="Genome Announc.">
        <title>Draft Genome Sequence of Clostridium straminisolvens Strain JCM 21531T, Isolated from a Cellulose-Degrading Bacterial Community.</title>
        <authorList>
            <person name="Yuki M."/>
            <person name="Oshima K."/>
            <person name="Suda W."/>
            <person name="Sakamoto M."/>
            <person name="Kitamura K."/>
            <person name="Iida T."/>
            <person name="Hattori M."/>
            <person name="Ohkuma M."/>
        </authorList>
    </citation>
    <scope>NUCLEOTIDE SEQUENCE [LARGE SCALE GENOMIC DNA]</scope>
    <source>
        <strain evidence="6">JCM 21531</strain>
    </source>
</reference>
<comment type="caution">
    <text evidence="6">The sequence shown here is derived from an EMBL/GenBank/DDBJ whole genome shotgun (WGS) entry which is preliminary data.</text>
</comment>
<dbReference type="AlphaFoldDB" id="W4VBB5"/>
<protein>
    <submittedName>
        <fullName evidence="6">Endo-1,4-beta-xylanase A</fullName>
    </submittedName>
</protein>
<keyword evidence="4" id="KW-0624">Polysaccharide degradation</keyword>
<keyword evidence="7" id="KW-1185">Reference proteome</keyword>
<evidence type="ECO:0000256" key="1">
    <source>
        <dbReference type="ARBA" id="ARBA00022801"/>
    </source>
</evidence>
<evidence type="ECO:0000256" key="2">
    <source>
        <dbReference type="ARBA" id="ARBA00023277"/>
    </source>
</evidence>
<keyword evidence="3 6" id="KW-0326">Glycosidase</keyword>